<accession>A0A3S0T0B9</accession>
<protein>
    <submittedName>
        <fullName evidence="1">DUF982 domain-containing protein</fullName>
    </submittedName>
</protein>
<sequence>MLLRTGKHGAVEFITTAEDALAKLHDNWPRPERAYRRAVASCQDVVRGWAPTYVARIAFEEAVKEAGLHLHL</sequence>
<evidence type="ECO:0000313" key="2">
    <source>
        <dbReference type="Proteomes" id="UP000278081"/>
    </source>
</evidence>
<gene>
    <name evidence="1" type="ORF">EFR84_01130</name>
</gene>
<dbReference type="InterPro" id="IPR010385">
    <property type="entry name" value="DUF982"/>
</dbReference>
<dbReference type="AlphaFoldDB" id="A0A3S0T0B9"/>
<dbReference type="EMBL" id="RJTJ01000001">
    <property type="protein sequence ID" value="RUM09820.1"/>
    <property type="molecule type" value="Genomic_DNA"/>
</dbReference>
<proteinExistence type="predicted"/>
<dbReference type="Gene3D" id="6.10.250.730">
    <property type="match status" value="1"/>
</dbReference>
<dbReference type="OrthoDB" id="8382678at2"/>
<reference evidence="1 2" key="1">
    <citation type="submission" date="2018-11" db="EMBL/GenBank/DDBJ databases">
        <title>Rhizobium chutanense sp. nov., isolated from root nodules of Phaseolus vulgaris in China.</title>
        <authorList>
            <person name="Huo Y."/>
        </authorList>
    </citation>
    <scope>NUCLEOTIDE SEQUENCE [LARGE SCALE GENOMIC DNA]</scope>
    <source>
        <strain evidence="1 2">C16</strain>
    </source>
</reference>
<name>A0A3S0T0B9_9HYPH</name>
<dbReference type="Proteomes" id="UP000278081">
    <property type="component" value="Unassembled WGS sequence"/>
</dbReference>
<dbReference type="Pfam" id="PF06169">
    <property type="entry name" value="DUF982"/>
    <property type="match status" value="1"/>
</dbReference>
<comment type="caution">
    <text evidence="1">The sequence shown here is derived from an EMBL/GenBank/DDBJ whole genome shotgun (WGS) entry which is preliminary data.</text>
</comment>
<organism evidence="1 2">
    <name type="scientific">Rhizobium chutanense</name>
    <dbReference type="NCBI Taxonomy" id="2035448"/>
    <lineage>
        <taxon>Bacteria</taxon>
        <taxon>Pseudomonadati</taxon>
        <taxon>Pseudomonadota</taxon>
        <taxon>Alphaproteobacteria</taxon>
        <taxon>Hyphomicrobiales</taxon>
        <taxon>Rhizobiaceae</taxon>
        <taxon>Rhizobium/Agrobacterium group</taxon>
        <taxon>Rhizobium</taxon>
    </lineage>
</organism>
<evidence type="ECO:0000313" key="1">
    <source>
        <dbReference type="EMBL" id="RUM09820.1"/>
    </source>
</evidence>